<evidence type="ECO:0000313" key="8">
    <source>
        <dbReference type="Proteomes" id="UP001165083"/>
    </source>
</evidence>
<evidence type="ECO:0000313" key="7">
    <source>
        <dbReference type="EMBL" id="GMF31958.1"/>
    </source>
</evidence>
<evidence type="ECO:0000256" key="1">
    <source>
        <dbReference type="ARBA" id="ARBA00004613"/>
    </source>
</evidence>
<dbReference type="InterPro" id="IPR031825">
    <property type="entry name" value="RXLR"/>
</dbReference>
<proteinExistence type="inferred from homology"/>
<evidence type="ECO:0000256" key="2">
    <source>
        <dbReference type="ARBA" id="ARBA00010400"/>
    </source>
</evidence>
<name>A0A9W6X5I6_9STRA</name>
<dbReference type="Pfam" id="PF16810">
    <property type="entry name" value="RXLR"/>
    <property type="match status" value="1"/>
</dbReference>
<keyword evidence="8" id="KW-1185">Reference proteome</keyword>
<comment type="similarity">
    <text evidence="2 5">Belongs to the RxLR effector family.</text>
</comment>
<comment type="function">
    <text evidence="5">Effector that suppresses plant defense responses during pathogen infection.</text>
</comment>
<sequence length="80" mass="8561">MILVATADASSATGGDAFSGLKTANAMDLTDAHKYTGRFLRVHTKKEDSIDDNKSDKSNNVIGDDDDDDGERMFSFNAAS</sequence>
<keyword evidence="3 5" id="KW-0964">Secreted</keyword>
<protein>
    <recommendedName>
        <fullName evidence="5">RxLR effector protein</fullName>
    </recommendedName>
</protein>
<comment type="caution">
    <text evidence="7">The sequence shown here is derived from an EMBL/GenBank/DDBJ whole genome shotgun (WGS) entry which is preliminary data.</text>
</comment>
<dbReference type="EMBL" id="BSXW01000944">
    <property type="protein sequence ID" value="GMF31958.1"/>
    <property type="molecule type" value="Genomic_DNA"/>
</dbReference>
<evidence type="ECO:0000256" key="5">
    <source>
        <dbReference type="RuleBase" id="RU367124"/>
    </source>
</evidence>
<keyword evidence="4" id="KW-0732">Signal</keyword>
<feature type="region of interest" description="Disordered" evidence="6">
    <location>
        <begin position="46"/>
        <end position="80"/>
    </location>
</feature>
<dbReference type="AlphaFoldDB" id="A0A9W6X5I6"/>
<comment type="subcellular location">
    <subcellularLocation>
        <location evidence="1 5">Secreted</location>
    </subcellularLocation>
</comment>
<dbReference type="Proteomes" id="UP001165083">
    <property type="component" value="Unassembled WGS sequence"/>
</dbReference>
<gene>
    <name evidence="7" type="ORF">Plil01_001367100</name>
</gene>
<evidence type="ECO:0000256" key="4">
    <source>
        <dbReference type="ARBA" id="ARBA00022729"/>
    </source>
</evidence>
<reference evidence="7" key="1">
    <citation type="submission" date="2023-04" db="EMBL/GenBank/DDBJ databases">
        <title>Phytophthora lilii NBRC 32176.</title>
        <authorList>
            <person name="Ichikawa N."/>
            <person name="Sato H."/>
            <person name="Tonouchi N."/>
        </authorList>
    </citation>
    <scope>NUCLEOTIDE SEQUENCE</scope>
    <source>
        <strain evidence="7">NBRC 32176</strain>
    </source>
</reference>
<evidence type="ECO:0000256" key="3">
    <source>
        <dbReference type="ARBA" id="ARBA00022525"/>
    </source>
</evidence>
<accession>A0A9W6X5I6</accession>
<feature type="compositionally biased region" description="Basic and acidic residues" evidence="6">
    <location>
        <begin position="46"/>
        <end position="57"/>
    </location>
</feature>
<organism evidence="7 8">
    <name type="scientific">Phytophthora lilii</name>
    <dbReference type="NCBI Taxonomy" id="2077276"/>
    <lineage>
        <taxon>Eukaryota</taxon>
        <taxon>Sar</taxon>
        <taxon>Stramenopiles</taxon>
        <taxon>Oomycota</taxon>
        <taxon>Peronosporomycetes</taxon>
        <taxon>Peronosporales</taxon>
        <taxon>Peronosporaceae</taxon>
        <taxon>Phytophthora</taxon>
    </lineage>
</organism>
<evidence type="ECO:0000256" key="6">
    <source>
        <dbReference type="SAM" id="MobiDB-lite"/>
    </source>
</evidence>
<comment type="domain">
    <text evidence="5">The RxLR-dEER motif acts to carry the protein into the host cell cytoplasm through binding to cell surface phosphatidylinositol-3-phosphate.</text>
</comment>